<comment type="caution">
    <text evidence="1">The sequence shown here is derived from an EMBL/GenBank/DDBJ whole genome shotgun (WGS) entry which is preliminary data.</text>
</comment>
<evidence type="ECO:0000313" key="1">
    <source>
        <dbReference type="EMBL" id="TNN51358.1"/>
    </source>
</evidence>
<accession>A0A4Z2GCT5</accession>
<gene>
    <name evidence="1" type="ORF">EYF80_038456</name>
</gene>
<protein>
    <submittedName>
        <fullName evidence="1">Uncharacterized protein</fullName>
    </submittedName>
</protein>
<keyword evidence="2" id="KW-1185">Reference proteome</keyword>
<sequence>MAVAETSNISNDGAISCCNCVFSVTHAPPALQPPVLTLGLEGVTLLLLRGCTNDMGSLALVWQHSVESAVNKTTRVLRREFTTTRTVIDHFLFGPRTPDS</sequence>
<dbReference type="Proteomes" id="UP000314294">
    <property type="component" value="Unassembled WGS sequence"/>
</dbReference>
<dbReference type="EMBL" id="SRLO01000585">
    <property type="protein sequence ID" value="TNN51358.1"/>
    <property type="molecule type" value="Genomic_DNA"/>
</dbReference>
<proteinExistence type="predicted"/>
<evidence type="ECO:0000313" key="2">
    <source>
        <dbReference type="Proteomes" id="UP000314294"/>
    </source>
</evidence>
<name>A0A4Z2GCT5_9TELE</name>
<reference evidence="1 2" key="1">
    <citation type="submission" date="2019-03" db="EMBL/GenBank/DDBJ databases">
        <title>First draft genome of Liparis tanakae, snailfish: a comprehensive survey of snailfish specific genes.</title>
        <authorList>
            <person name="Kim W."/>
            <person name="Song I."/>
            <person name="Jeong J.-H."/>
            <person name="Kim D."/>
            <person name="Kim S."/>
            <person name="Ryu S."/>
            <person name="Song J.Y."/>
            <person name="Lee S.K."/>
        </authorList>
    </citation>
    <scope>NUCLEOTIDE SEQUENCE [LARGE SCALE GENOMIC DNA]</scope>
    <source>
        <tissue evidence="1">Muscle</tissue>
    </source>
</reference>
<dbReference type="AlphaFoldDB" id="A0A4Z2GCT5"/>
<organism evidence="1 2">
    <name type="scientific">Liparis tanakae</name>
    <name type="common">Tanaka's snailfish</name>
    <dbReference type="NCBI Taxonomy" id="230148"/>
    <lineage>
        <taxon>Eukaryota</taxon>
        <taxon>Metazoa</taxon>
        <taxon>Chordata</taxon>
        <taxon>Craniata</taxon>
        <taxon>Vertebrata</taxon>
        <taxon>Euteleostomi</taxon>
        <taxon>Actinopterygii</taxon>
        <taxon>Neopterygii</taxon>
        <taxon>Teleostei</taxon>
        <taxon>Neoteleostei</taxon>
        <taxon>Acanthomorphata</taxon>
        <taxon>Eupercaria</taxon>
        <taxon>Perciformes</taxon>
        <taxon>Cottioidei</taxon>
        <taxon>Cottales</taxon>
        <taxon>Liparidae</taxon>
        <taxon>Liparis</taxon>
    </lineage>
</organism>